<accession>A0A841FM70</accession>
<dbReference type="Proteomes" id="UP000548476">
    <property type="component" value="Unassembled WGS sequence"/>
</dbReference>
<sequence>MELVMGASSWGMDTQNIVTVSHGRVMWVTVVRYRKPLARLLWASATPVHHLSITRLLTRAARSLT</sequence>
<evidence type="ECO:0000313" key="2">
    <source>
        <dbReference type="Proteomes" id="UP000548476"/>
    </source>
</evidence>
<reference evidence="1 2" key="1">
    <citation type="submission" date="2020-08" db="EMBL/GenBank/DDBJ databases">
        <title>Genomic Encyclopedia of Type Strains, Phase IV (KMG-IV): sequencing the most valuable type-strain genomes for metagenomic binning, comparative biology and taxonomic classification.</title>
        <authorList>
            <person name="Goeker M."/>
        </authorList>
    </citation>
    <scope>NUCLEOTIDE SEQUENCE [LARGE SCALE GENOMIC DNA]</scope>
    <source>
        <strain evidence="1 2">YIM 65646</strain>
    </source>
</reference>
<evidence type="ECO:0008006" key="3">
    <source>
        <dbReference type="Google" id="ProtNLM"/>
    </source>
</evidence>
<proteinExistence type="predicted"/>
<dbReference type="AlphaFoldDB" id="A0A841FM70"/>
<gene>
    <name evidence="1" type="ORF">HNR73_005109</name>
</gene>
<evidence type="ECO:0000313" key="1">
    <source>
        <dbReference type="EMBL" id="MBB6037236.1"/>
    </source>
</evidence>
<dbReference type="EMBL" id="JACHGT010000011">
    <property type="protein sequence ID" value="MBB6037236.1"/>
    <property type="molecule type" value="Genomic_DNA"/>
</dbReference>
<organism evidence="1 2">
    <name type="scientific">Phytomonospora endophytica</name>
    <dbReference type="NCBI Taxonomy" id="714109"/>
    <lineage>
        <taxon>Bacteria</taxon>
        <taxon>Bacillati</taxon>
        <taxon>Actinomycetota</taxon>
        <taxon>Actinomycetes</taxon>
        <taxon>Micromonosporales</taxon>
        <taxon>Micromonosporaceae</taxon>
        <taxon>Phytomonospora</taxon>
    </lineage>
</organism>
<comment type="caution">
    <text evidence="1">The sequence shown here is derived from an EMBL/GenBank/DDBJ whole genome shotgun (WGS) entry which is preliminary data.</text>
</comment>
<protein>
    <recommendedName>
        <fullName evidence="3">DUF1990 domain-containing protein</fullName>
    </recommendedName>
</protein>
<name>A0A841FM70_9ACTN</name>
<keyword evidence="2" id="KW-1185">Reference proteome</keyword>